<feature type="transmembrane region" description="Helical" evidence="1">
    <location>
        <begin position="54"/>
        <end position="75"/>
    </location>
</feature>
<evidence type="ECO:0008006" key="5">
    <source>
        <dbReference type="Google" id="ProtNLM"/>
    </source>
</evidence>
<dbReference type="SUPFAM" id="SSF81321">
    <property type="entry name" value="Family A G protein-coupled receptor-like"/>
    <property type="match status" value="1"/>
</dbReference>
<evidence type="ECO:0000313" key="3">
    <source>
        <dbReference type="EMBL" id="PIC32531.1"/>
    </source>
</evidence>
<keyword evidence="1" id="KW-1133">Transmembrane helix</keyword>
<dbReference type="PANTHER" id="PTHR22943">
    <property type="entry name" value="7-TRANSMEMBRANE DOMAIN RECEPTOR C.ELEGANS"/>
    <property type="match status" value="1"/>
</dbReference>
<organism evidence="3 4">
    <name type="scientific">Caenorhabditis nigoni</name>
    <dbReference type="NCBI Taxonomy" id="1611254"/>
    <lineage>
        <taxon>Eukaryota</taxon>
        <taxon>Metazoa</taxon>
        <taxon>Ecdysozoa</taxon>
        <taxon>Nematoda</taxon>
        <taxon>Chromadorea</taxon>
        <taxon>Rhabditida</taxon>
        <taxon>Rhabditina</taxon>
        <taxon>Rhabditomorpha</taxon>
        <taxon>Rhabditoidea</taxon>
        <taxon>Rhabditidae</taxon>
        <taxon>Peloderinae</taxon>
        <taxon>Caenorhabditis</taxon>
    </lineage>
</organism>
<evidence type="ECO:0000256" key="1">
    <source>
        <dbReference type="SAM" id="Phobius"/>
    </source>
</evidence>
<dbReference type="Pfam" id="PF10326">
    <property type="entry name" value="7TM_GPCR_Str"/>
    <property type="match status" value="1"/>
</dbReference>
<dbReference type="GO" id="GO:0038022">
    <property type="term" value="F:G protein-coupled olfactory receptor activity"/>
    <property type="evidence" value="ECO:0007669"/>
    <property type="project" value="TreeGrafter"/>
</dbReference>
<reference evidence="4" key="1">
    <citation type="submission" date="2017-10" db="EMBL/GenBank/DDBJ databases">
        <title>Rapid genome shrinkage in a self-fertile nematode reveals novel sperm competition proteins.</title>
        <authorList>
            <person name="Yin D."/>
            <person name="Schwarz E.M."/>
            <person name="Thomas C.G."/>
            <person name="Felde R.L."/>
            <person name="Korf I.F."/>
            <person name="Cutter A.D."/>
            <person name="Schartner C.M."/>
            <person name="Ralston E.J."/>
            <person name="Meyer B.J."/>
            <person name="Haag E.S."/>
        </authorList>
    </citation>
    <scope>NUCLEOTIDE SEQUENCE [LARGE SCALE GENOMIC DNA]</scope>
    <source>
        <strain evidence="4">JU1422</strain>
    </source>
</reference>
<dbReference type="Proteomes" id="UP000230233">
    <property type="component" value="Chromosome IV"/>
</dbReference>
<name>A0A2G5TZJ1_9PELO</name>
<keyword evidence="1" id="KW-0812">Transmembrane</keyword>
<protein>
    <recommendedName>
        <fullName evidence="5">7TM GPCR serpentine receptor class x (Srx) domain-containing protein</fullName>
    </recommendedName>
</protein>
<dbReference type="PANTHER" id="PTHR22943:SF251">
    <property type="entry name" value="SEVEN TM RECEPTOR"/>
    <property type="match status" value="1"/>
</dbReference>
<feature type="signal peptide" evidence="2">
    <location>
        <begin position="1"/>
        <end position="18"/>
    </location>
</feature>
<keyword evidence="4" id="KW-1185">Reference proteome</keyword>
<gene>
    <name evidence="3" type="primary">Cnig_chr_IV.g12829</name>
    <name evidence="3" type="ORF">B9Z55_012829</name>
</gene>
<dbReference type="STRING" id="1611254.A0A2G5TZJ1"/>
<feature type="chain" id="PRO_5013667216" description="7TM GPCR serpentine receptor class x (Srx) domain-containing protein" evidence="2">
    <location>
        <begin position="19"/>
        <end position="136"/>
    </location>
</feature>
<proteinExistence type="predicted"/>
<evidence type="ECO:0000313" key="4">
    <source>
        <dbReference type="Proteomes" id="UP000230233"/>
    </source>
</evidence>
<accession>A0A2G5TZJ1</accession>
<dbReference type="GO" id="GO:0042048">
    <property type="term" value="P:olfactory behavior"/>
    <property type="evidence" value="ECO:0007669"/>
    <property type="project" value="TreeGrafter"/>
</dbReference>
<feature type="transmembrane region" description="Helical" evidence="1">
    <location>
        <begin position="82"/>
        <end position="103"/>
    </location>
</feature>
<sequence length="136" mass="16014">MFIMILLSFFLLISLIGTKIIKLKVQENMLSQNTAFFNNNSVLEFLKTTMFQTLIPITFLFFPIGILFSAPLFGFDLERWSYFVTFFYSFYPVVDPISAIFFIDEYRTAFLNFFRRTLNRNQVTPVKSIDIVPELP</sequence>
<evidence type="ECO:0000256" key="2">
    <source>
        <dbReference type="SAM" id="SignalP"/>
    </source>
</evidence>
<comment type="caution">
    <text evidence="3">The sequence shown here is derived from an EMBL/GenBank/DDBJ whole genome shotgun (WGS) entry which is preliminary data.</text>
</comment>
<keyword evidence="2" id="KW-0732">Signal</keyword>
<keyword evidence="1" id="KW-0472">Membrane</keyword>
<dbReference type="InterPro" id="IPR019428">
    <property type="entry name" value="7TM_GPCR_serpentine_rcpt_Str"/>
</dbReference>
<dbReference type="GO" id="GO:0005886">
    <property type="term" value="C:plasma membrane"/>
    <property type="evidence" value="ECO:0007669"/>
    <property type="project" value="TreeGrafter"/>
</dbReference>
<dbReference type="EMBL" id="PDUG01000004">
    <property type="protein sequence ID" value="PIC32531.1"/>
    <property type="molecule type" value="Genomic_DNA"/>
</dbReference>
<dbReference type="AlphaFoldDB" id="A0A2G5TZJ1"/>